<dbReference type="GO" id="GO:0015074">
    <property type="term" value="P:DNA integration"/>
    <property type="evidence" value="ECO:0007669"/>
    <property type="project" value="UniProtKB-KW"/>
</dbReference>
<dbReference type="RefSeq" id="WP_183465393.1">
    <property type="nucleotide sequence ID" value="NZ_CP050297.1"/>
</dbReference>
<reference evidence="9" key="1">
    <citation type="journal article" date="2020" name="Mol. Plant Microbe">
        <title>Rhizobial microsymbionts of the narrowly endemic Oxytropis species growing in Kamchatka are characterized by significant genetic diversity and possess a set of genes that are associated with T3SS and T6SS secretion systems and can affect the development of symbiosis.</title>
        <authorList>
            <person name="Safronova V."/>
            <person name="Guro P."/>
            <person name="Sazanova A."/>
            <person name="Kuznetsova I."/>
            <person name="Belimov A."/>
            <person name="Yakubov V."/>
            <person name="Chirak E."/>
            <person name="Afonin A."/>
            <person name="Gogolev Y."/>
            <person name="Andronov E."/>
            <person name="Tikhonovich I."/>
        </authorList>
    </citation>
    <scope>NUCLEOTIDE SEQUENCE [LARGE SCALE GENOMIC DNA]</scope>
    <source>
        <strain evidence="9">583</strain>
        <plasmid evidence="9">p_2</plasmid>
        <plasmid evidence="9">p_3</plasmid>
    </source>
</reference>
<name>A0A7G6T4U8_9HYPH</name>
<evidence type="ECO:0000256" key="1">
    <source>
        <dbReference type="ARBA" id="ARBA00022908"/>
    </source>
</evidence>
<dbReference type="Pfam" id="PF02899">
    <property type="entry name" value="Phage_int_SAM_1"/>
    <property type="match status" value="1"/>
</dbReference>
<dbReference type="InterPro" id="IPR013762">
    <property type="entry name" value="Integrase-like_cat_sf"/>
</dbReference>
<dbReference type="InterPro" id="IPR010998">
    <property type="entry name" value="Integrase_recombinase_N"/>
</dbReference>
<evidence type="ECO:0000256" key="3">
    <source>
        <dbReference type="ARBA" id="ARBA00023172"/>
    </source>
</evidence>
<reference evidence="8" key="2">
    <citation type="journal article" date="2020" name="Mol. Plant Microbe Interact.">
        <title>Complete genome sequences of four natural Pseudomonas isolates that catabolize a wide range of aromatic compounds relevant to lignin valorization.</title>
        <authorList>
            <person name="Hatmaker E.A."/>
            <person name="Presle G."/>
            <person name="Cannon O."/>
            <person name="Guss A.M."/>
            <person name="Elkins J.G."/>
        </authorList>
    </citation>
    <scope>NUCLEOTIDE SEQUENCE</scope>
    <source>
        <strain evidence="8">583</strain>
        <plasmid evidence="7">p_2</plasmid>
        <plasmid evidence="8">p_3</plasmid>
    </source>
</reference>
<accession>A0A7G6T4U8</accession>
<evidence type="ECO:0000256" key="2">
    <source>
        <dbReference type="ARBA" id="ARBA00023125"/>
    </source>
</evidence>
<evidence type="ECO:0000313" key="8">
    <source>
        <dbReference type="EMBL" id="QND61780.1"/>
    </source>
</evidence>
<dbReference type="InterPro" id="IPR004107">
    <property type="entry name" value="Integrase_SAM-like_N"/>
</dbReference>
<dbReference type="GO" id="GO:0003677">
    <property type="term" value="F:DNA binding"/>
    <property type="evidence" value="ECO:0007669"/>
    <property type="project" value="UniProtKB-UniRule"/>
</dbReference>
<dbReference type="EMBL" id="CP050298">
    <property type="protein sequence ID" value="QND61780.1"/>
    <property type="molecule type" value="Genomic_DNA"/>
</dbReference>
<dbReference type="PROSITE" id="PS51900">
    <property type="entry name" value="CB"/>
    <property type="match status" value="1"/>
</dbReference>
<dbReference type="InterPro" id="IPR011010">
    <property type="entry name" value="DNA_brk_join_enz"/>
</dbReference>
<keyword evidence="1" id="KW-0229">DNA integration</keyword>
<keyword evidence="2 4" id="KW-0238">DNA-binding</keyword>
<dbReference type="Gene3D" id="1.10.443.10">
    <property type="entry name" value="Intergrase catalytic core"/>
    <property type="match status" value="1"/>
</dbReference>
<evidence type="ECO:0000259" key="6">
    <source>
        <dbReference type="PROSITE" id="PS51900"/>
    </source>
</evidence>
<feature type="domain" description="Tyr recombinase" evidence="5">
    <location>
        <begin position="224"/>
        <end position="409"/>
    </location>
</feature>
<dbReference type="Gene3D" id="1.10.150.130">
    <property type="match status" value="1"/>
</dbReference>
<organism evidence="8 9">
    <name type="scientific">Mesorhizobium huakuii</name>
    <dbReference type="NCBI Taxonomy" id="28104"/>
    <lineage>
        <taxon>Bacteria</taxon>
        <taxon>Pseudomonadati</taxon>
        <taxon>Pseudomonadota</taxon>
        <taxon>Alphaproteobacteria</taxon>
        <taxon>Hyphomicrobiales</taxon>
        <taxon>Phyllobacteriaceae</taxon>
        <taxon>Mesorhizobium</taxon>
    </lineage>
</organism>
<sequence length="416" mass="46683">MFEDLFAYPKVVARHHDGPEASKRLRYLKHLADQRAARETLLRTARELLVIAERLDLSGGRCVRQAEIDAAAQSWARYQHARNRACGEKWSRRLFHDVAAAWLCFLGQLDEPAPNEPKAHCEKVDDFIAYQHDERGLSASTLANQRWQVETFLEHLGVEKSSIADITVADVDAFLNVKGRGGWSRVSVATSAHALRAFFRHAQRRQWCCPGIAAAIDAPRLFREEALPMGPAWPDVQRLLESTRDRTARDVRDHAILKLLAIYGLRSGEVRGLCLEDIDWTREVIKVTRSKQRKTQYYPLVTSVGDAVVSYLQLARPRCRRHEVFLTLKAPFRPLSASAVYHVVASRLSALGVQSMHFGPHGLRHACATHLVAQGLSLKEIGDHLGHRSAFATRTYARVDLAGLREVGAFDLGGLA</sequence>
<dbReference type="PANTHER" id="PTHR30349">
    <property type="entry name" value="PHAGE INTEGRASE-RELATED"/>
    <property type="match status" value="1"/>
</dbReference>
<dbReference type="EMBL" id="CP050297">
    <property type="protein sequence ID" value="QND61685.1"/>
    <property type="molecule type" value="Genomic_DNA"/>
</dbReference>
<geneLocation type="plasmid" evidence="7 9">
    <name>p_2</name>
</geneLocation>
<dbReference type="AlphaFoldDB" id="A0A7G6T4U8"/>
<dbReference type="Pfam" id="PF00589">
    <property type="entry name" value="Phage_integrase"/>
    <property type="match status" value="1"/>
</dbReference>
<evidence type="ECO:0000256" key="4">
    <source>
        <dbReference type="PROSITE-ProRule" id="PRU01248"/>
    </source>
</evidence>
<dbReference type="SUPFAM" id="SSF56349">
    <property type="entry name" value="DNA breaking-rejoining enzymes"/>
    <property type="match status" value="1"/>
</dbReference>
<dbReference type="Proteomes" id="UP000515465">
    <property type="component" value="Plasmid p_3"/>
</dbReference>
<dbReference type="InterPro" id="IPR044068">
    <property type="entry name" value="CB"/>
</dbReference>
<evidence type="ECO:0000313" key="9">
    <source>
        <dbReference type="Proteomes" id="UP000515465"/>
    </source>
</evidence>
<keyword evidence="8" id="KW-0614">Plasmid</keyword>
<keyword evidence="3" id="KW-0233">DNA recombination</keyword>
<dbReference type="InterPro" id="IPR002104">
    <property type="entry name" value="Integrase_catalytic"/>
</dbReference>
<gene>
    <name evidence="7" type="ORF">HB778_36135</name>
    <name evidence="8" type="ORF">HB778_36765</name>
</gene>
<evidence type="ECO:0000259" key="5">
    <source>
        <dbReference type="PROSITE" id="PS51898"/>
    </source>
</evidence>
<dbReference type="InterPro" id="IPR050090">
    <property type="entry name" value="Tyrosine_recombinase_XerCD"/>
</dbReference>
<dbReference type="GO" id="GO:0006310">
    <property type="term" value="P:DNA recombination"/>
    <property type="evidence" value="ECO:0007669"/>
    <property type="project" value="UniProtKB-KW"/>
</dbReference>
<dbReference type="PROSITE" id="PS51898">
    <property type="entry name" value="TYR_RECOMBINASE"/>
    <property type="match status" value="1"/>
</dbReference>
<feature type="domain" description="Core-binding (CB)" evidence="6">
    <location>
        <begin position="118"/>
        <end position="203"/>
    </location>
</feature>
<protein>
    <submittedName>
        <fullName evidence="8">Tyrosine-type recombinase/integrase</fullName>
    </submittedName>
</protein>
<dbReference type="PANTHER" id="PTHR30349:SF90">
    <property type="entry name" value="TYROSINE RECOMBINASE XERD"/>
    <property type="match status" value="1"/>
</dbReference>
<geneLocation type="plasmid" evidence="8 9">
    <name>p_3</name>
</geneLocation>
<evidence type="ECO:0000313" key="7">
    <source>
        <dbReference type="EMBL" id="QND61685.1"/>
    </source>
</evidence>
<dbReference type="Proteomes" id="UP000515465">
    <property type="component" value="Plasmid p_2"/>
</dbReference>
<proteinExistence type="predicted"/>